<feature type="domain" description="Cadherin" evidence="15">
    <location>
        <begin position="1256"/>
        <end position="1354"/>
    </location>
</feature>
<dbReference type="FunFam" id="2.60.40.60:FF:000033">
    <property type="entry name" value="FAT atypical cadherin 1"/>
    <property type="match status" value="1"/>
</dbReference>
<protein>
    <submittedName>
        <fullName evidence="17">Cadherin domain-containing protein</fullName>
    </submittedName>
</protein>
<keyword evidence="5 14" id="KW-0732">Signal</keyword>
<accession>A0A914D1M9</accession>
<keyword evidence="6" id="KW-0677">Repeat</keyword>
<dbReference type="CDD" id="cd11304">
    <property type="entry name" value="Cadherin_repeat"/>
    <property type="match status" value="21"/>
</dbReference>
<evidence type="ECO:0000256" key="1">
    <source>
        <dbReference type="ARBA" id="ARBA00004251"/>
    </source>
</evidence>
<dbReference type="GO" id="GO:0007156">
    <property type="term" value="P:homophilic cell adhesion via plasma membrane adhesion molecules"/>
    <property type="evidence" value="ECO:0007669"/>
    <property type="project" value="InterPro"/>
</dbReference>
<dbReference type="Pfam" id="PF00028">
    <property type="entry name" value="Cadherin"/>
    <property type="match status" value="14"/>
</dbReference>
<keyword evidence="7 13" id="KW-0106">Calcium</keyword>
<evidence type="ECO:0000256" key="8">
    <source>
        <dbReference type="ARBA" id="ARBA00022889"/>
    </source>
</evidence>
<dbReference type="GO" id="GO:0048589">
    <property type="term" value="P:developmental growth"/>
    <property type="evidence" value="ECO:0007669"/>
    <property type="project" value="UniProtKB-ARBA"/>
</dbReference>
<feature type="domain" description="Cadherin" evidence="15">
    <location>
        <begin position="851"/>
        <end position="961"/>
    </location>
</feature>
<evidence type="ECO:0000256" key="5">
    <source>
        <dbReference type="ARBA" id="ARBA00022729"/>
    </source>
</evidence>
<feature type="domain" description="Cadherin" evidence="15">
    <location>
        <begin position="1661"/>
        <end position="1757"/>
    </location>
</feature>
<evidence type="ECO:0000259" key="15">
    <source>
        <dbReference type="PROSITE" id="PS50268"/>
    </source>
</evidence>
<feature type="domain" description="Cadherin" evidence="15">
    <location>
        <begin position="958"/>
        <end position="1061"/>
    </location>
</feature>
<dbReference type="GO" id="GO:0005886">
    <property type="term" value="C:plasma membrane"/>
    <property type="evidence" value="ECO:0007669"/>
    <property type="project" value="UniProtKB-SubCell"/>
</dbReference>
<dbReference type="GO" id="GO:0001736">
    <property type="term" value="P:establishment of planar polarity"/>
    <property type="evidence" value="ECO:0007669"/>
    <property type="project" value="UniProtKB-ARBA"/>
</dbReference>
<feature type="domain" description="Cadherin" evidence="15">
    <location>
        <begin position="649"/>
        <end position="752"/>
    </location>
</feature>
<feature type="domain" description="Cadherin" evidence="15">
    <location>
        <begin position="1866"/>
        <end position="1966"/>
    </location>
</feature>
<feature type="domain" description="Cadherin" evidence="15">
    <location>
        <begin position="232"/>
        <end position="351"/>
    </location>
</feature>
<keyword evidence="8" id="KW-0130">Cell adhesion</keyword>
<dbReference type="PANTHER" id="PTHR24028:SF328">
    <property type="entry name" value="CADHERIN-3"/>
    <property type="match status" value="1"/>
</dbReference>
<feature type="chain" id="PRO_5037111830" evidence="14">
    <location>
        <begin position="20"/>
        <end position="2511"/>
    </location>
</feature>
<keyword evidence="2" id="KW-1003">Cell membrane</keyword>
<evidence type="ECO:0000256" key="10">
    <source>
        <dbReference type="ARBA" id="ARBA00023136"/>
    </source>
</evidence>
<dbReference type="FunFam" id="2.60.40.60:FF:000039">
    <property type="entry name" value="FAT atypical cadherin 3"/>
    <property type="match status" value="1"/>
</dbReference>
<organism evidence="16 17">
    <name type="scientific">Acrobeloides nanus</name>
    <dbReference type="NCBI Taxonomy" id="290746"/>
    <lineage>
        <taxon>Eukaryota</taxon>
        <taxon>Metazoa</taxon>
        <taxon>Ecdysozoa</taxon>
        <taxon>Nematoda</taxon>
        <taxon>Chromadorea</taxon>
        <taxon>Rhabditida</taxon>
        <taxon>Tylenchina</taxon>
        <taxon>Cephalobomorpha</taxon>
        <taxon>Cephaloboidea</taxon>
        <taxon>Cephalobidae</taxon>
        <taxon>Acrobeloides</taxon>
    </lineage>
</organism>
<evidence type="ECO:0000256" key="6">
    <source>
        <dbReference type="ARBA" id="ARBA00022737"/>
    </source>
</evidence>
<keyword evidence="12" id="KW-0325">Glycoprotein</keyword>
<dbReference type="InterPro" id="IPR020894">
    <property type="entry name" value="Cadherin_CS"/>
</dbReference>
<name>A0A914D1M9_9BILA</name>
<keyword evidence="11" id="KW-1015">Disulfide bond</keyword>
<dbReference type="InterPro" id="IPR050174">
    <property type="entry name" value="Protocadherin/Cadherin-CA"/>
</dbReference>
<feature type="domain" description="Cadherin" evidence="15">
    <location>
        <begin position="1355"/>
        <end position="1456"/>
    </location>
</feature>
<dbReference type="WBParaSite" id="ACRNAN_scaffold1656.g11853.t1">
    <property type="protein sequence ID" value="ACRNAN_scaffold1656.g11853.t1"/>
    <property type="gene ID" value="ACRNAN_scaffold1656.g11853"/>
</dbReference>
<dbReference type="GO" id="GO:0048513">
    <property type="term" value="P:animal organ development"/>
    <property type="evidence" value="ECO:0007669"/>
    <property type="project" value="UniProtKB-ARBA"/>
</dbReference>
<evidence type="ECO:0000313" key="16">
    <source>
        <dbReference type="Proteomes" id="UP000887540"/>
    </source>
</evidence>
<keyword evidence="4" id="KW-0812">Transmembrane</keyword>
<comment type="subcellular location">
    <subcellularLocation>
        <location evidence="1">Cell membrane</location>
        <topology evidence="1">Single-pass type I membrane protein</topology>
    </subcellularLocation>
</comment>
<dbReference type="PROSITE" id="PS00232">
    <property type="entry name" value="CADHERIN_1"/>
    <property type="match status" value="7"/>
</dbReference>
<dbReference type="FunFam" id="2.60.40.60:FF:000104">
    <property type="entry name" value="cadherin-23 isoform X1"/>
    <property type="match status" value="1"/>
</dbReference>
<feature type="domain" description="Cadherin" evidence="15">
    <location>
        <begin position="546"/>
        <end position="648"/>
    </location>
</feature>
<dbReference type="Proteomes" id="UP000887540">
    <property type="component" value="Unplaced"/>
</dbReference>
<dbReference type="InterPro" id="IPR002126">
    <property type="entry name" value="Cadherin-like_dom"/>
</dbReference>
<feature type="domain" description="Cadherin" evidence="15">
    <location>
        <begin position="2063"/>
        <end position="2164"/>
    </location>
</feature>
<reference evidence="17" key="1">
    <citation type="submission" date="2022-11" db="UniProtKB">
        <authorList>
            <consortium name="WormBaseParasite"/>
        </authorList>
    </citation>
    <scope>IDENTIFICATION</scope>
</reference>
<proteinExistence type="predicted"/>
<dbReference type="Gene3D" id="2.60.40.60">
    <property type="entry name" value="Cadherins"/>
    <property type="match status" value="22"/>
</dbReference>
<dbReference type="InterPro" id="IPR015919">
    <property type="entry name" value="Cadherin-like_sf"/>
</dbReference>
<feature type="domain" description="Cadherin" evidence="15">
    <location>
        <begin position="1456"/>
        <end position="1558"/>
    </location>
</feature>
<feature type="domain" description="Cadherin" evidence="15">
    <location>
        <begin position="2165"/>
        <end position="2266"/>
    </location>
</feature>
<evidence type="ECO:0000256" key="2">
    <source>
        <dbReference type="ARBA" id="ARBA00022475"/>
    </source>
</evidence>
<dbReference type="FunFam" id="2.60.40.60:FF:000020">
    <property type="entry name" value="Dachsous cadherin-related 1b"/>
    <property type="match status" value="1"/>
</dbReference>
<dbReference type="GO" id="GO:0005509">
    <property type="term" value="F:calcium ion binding"/>
    <property type="evidence" value="ECO:0007669"/>
    <property type="project" value="UniProtKB-UniRule"/>
</dbReference>
<dbReference type="SUPFAM" id="SSF49313">
    <property type="entry name" value="Cadherin-like"/>
    <property type="match status" value="21"/>
</dbReference>
<feature type="signal peptide" evidence="14">
    <location>
        <begin position="1"/>
        <end position="19"/>
    </location>
</feature>
<evidence type="ECO:0000313" key="17">
    <source>
        <dbReference type="WBParaSite" id="ACRNAN_scaffold1656.g11853.t1"/>
    </source>
</evidence>
<keyword evidence="16" id="KW-1185">Reference proteome</keyword>
<evidence type="ECO:0000256" key="9">
    <source>
        <dbReference type="ARBA" id="ARBA00022989"/>
    </source>
</evidence>
<feature type="domain" description="Cadherin" evidence="15">
    <location>
        <begin position="388"/>
        <end position="442"/>
    </location>
</feature>
<feature type="domain" description="Cadherin" evidence="15">
    <location>
        <begin position="19"/>
        <end position="120"/>
    </location>
</feature>
<evidence type="ECO:0000256" key="14">
    <source>
        <dbReference type="SAM" id="SignalP"/>
    </source>
</evidence>
<feature type="domain" description="Cadherin" evidence="15">
    <location>
        <begin position="1966"/>
        <end position="2063"/>
    </location>
</feature>
<dbReference type="PROSITE" id="PS50268">
    <property type="entry name" value="CADHERIN_2"/>
    <property type="match status" value="22"/>
</dbReference>
<dbReference type="SMART" id="SM00112">
    <property type="entry name" value="CA"/>
    <property type="match status" value="21"/>
</dbReference>
<dbReference type="GO" id="GO:0007411">
    <property type="term" value="P:axon guidance"/>
    <property type="evidence" value="ECO:0007669"/>
    <property type="project" value="UniProtKB-ARBA"/>
</dbReference>
<evidence type="ECO:0000256" key="3">
    <source>
        <dbReference type="ARBA" id="ARBA00022536"/>
    </source>
</evidence>
<evidence type="ECO:0000256" key="12">
    <source>
        <dbReference type="ARBA" id="ARBA00023180"/>
    </source>
</evidence>
<evidence type="ECO:0000256" key="4">
    <source>
        <dbReference type="ARBA" id="ARBA00022692"/>
    </source>
</evidence>
<feature type="domain" description="Cadherin" evidence="15">
    <location>
        <begin position="1061"/>
        <end position="1167"/>
    </location>
</feature>
<keyword evidence="10" id="KW-0472">Membrane</keyword>
<feature type="domain" description="Cadherin" evidence="15">
    <location>
        <begin position="753"/>
        <end position="850"/>
    </location>
</feature>
<dbReference type="PANTHER" id="PTHR24028">
    <property type="entry name" value="CADHERIN-87A"/>
    <property type="match status" value="1"/>
</dbReference>
<evidence type="ECO:0000256" key="13">
    <source>
        <dbReference type="PROSITE-ProRule" id="PRU00043"/>
    </source>
</evidence>
<evidence type="ECO:0000256" key="11">
    <source>
        <dbReference type="ARBA" id="ARBA00023157"/>
    </source>
</evidence>
<sequence length="2511" mass="281520">MYILLISSTILILFHPGYSEIERTLRVSESVPPGTHVGFVAGTLPVNIEHQNFDIIFPDPNSKGEKLFSVNVNTGEITTDGPLDYETEPKFVLLAIPSNGSTTIRVVIELEDENDNPPKFSVGKINLEVSEYARIGLELPLPVAVDPDSAKYSVKKYRIVGGNVNNVFRISNRHRNDILYADLIVNGQLDREYRDHYNLLVEAVDGGDPPKIGKLDIFVNILDANDNPPVFSQHRYMARVASNVTVGSKIVTVVAKDADAGKNAQVSYRIVKLPDGSSSKFGIDETTGVVKVVETLTAETTYELTVLASDHGTPQPLESTAFLTIHVENVATASATGVNVVWLTDDGLPSLWENLTLGYVVARASVETINGGNLTLLGTDALCLKQTDKSNVYLVLVCRPLDRERQSEYRLQFLLQGEGSETLIDHPLHVELLDINDNAPVWNQSQFHILFNRTHSLSPRNVYRFIAKDYDSGENARIHYSLSDTNLFEIDSETGVLRATKDLPCINGSEIRFKVIATDYGTPPLSSTADVVVDVIEAYRKPPIFSKALYEITVREDAEIGTCLLQVSAFDNVCGQLINRVRYSLNESPSAEFFKIEETSGRICLSKSVDFERISRHQLTVYAHNTAGKSKALINVILEDVNDNVPVFNPISYNLTLFDEVPSVTLVLTVHAEDADSGQLGKIQYILENDVDKLFRVDPSTGNLYTNRPSENFVKNSYHVIVSAKDSGGLTSTKPAQIFVDMHPKNQDCPRFTQFIYEFNVSEDILPNIVIGTVEATGSSDIRYYIHDKEARNDFRIDERLGKISVTHDLDADKRDFILLNLEARSYSGCSGFAQAKILIRDLNDNSPVFDFTNVETTLLEDFPIHEPFFAVQATDRDKHENGKVTYELISSEPPCPVMIRPLTGQLLLAASLDYEKVQKYRLRIRAIDQGLPPRMNETIVTILVQDVNDNAPELVNAPAFHNIEVSENAPLMSEVIQLKATDKDSGENGIVQFRIVEDNVPEFEIEPTSGQIFVKQNLDRETTPEYTFTVMAYDLGMPQLYANASIHIRVLDVNDNTPNCSTITPITISEDMEPFEIVGLLNAYDPDSSENGTVIYRLQQTHEFFELKRSGELRLKKRIPTDALRRLYHLSVIAEDQGAKPRSTVCQVVVKYEESRSLVQIIEPLQRVLRIAPDIAKGTEIVHIEAMNANNWTIGDRNDISKYFVIQDGSLKTNSSIDPDSFQKPQPLTVKVFDSAGHSRHVTFMIRLNYKSSGDHSMQTVKLSEDTAIGTPILNFSGPKKANFEQYFTLNYSSGLFEIDESSGTIYLAGHLDYKNRSEHVLKIVNVNLHTKEENITTVIVEVERSNKRLPLFTSMSYRFSVSEDTPIGASIGRVEFEEVYDELSISFKLNDKTSTFNIDSDTGEIYVQKSLNYNSASAYLLAVEAQESASKEKLSRHCLVHIDIVDINNNIPMFISPSNITLSHSERVGDPFHYFFAMDQDSGKFGTVSYSILSGNEQDLFEMNSTTGGLSLKKRLKDSIRLTIRASDGDTIPKFSDQLFNIFIDYGSSSSLWKYFEKDHYAFTLNADTPIGSLVHNFKRLNEPMVTFVLLPETQGEFQMDNNNGLLKTATKLTNKDYKLIVYVHTFDGNSSDFTTIDIQVKNFHTKGPKIVASSCGNVTVRENLAKDNLMRIFAIVDDADEDFPITYHIEGGSDHDLFSINASTGVISCKELDRETKPEHFLIISVSDNSIPKKADVCTIRVKVKDENDNVPIIRAASDVLEINDYTHVGAVLMKFTASDLDEGDNGRIKFMLVDDKSHLLDLKPESGELIFARDLPFTEKEWIIVISAMDSGKGRVLSSEKRIRILYKRRHIQTNNGAPEFLRHKYVAFVQESLPRGQLVAHIQTTYGSTREAPLTYSIVGGNFDSAFEIDGNGRISTAQELDAEIESEYKLRVIATGSPLKTPETTVEVKVLNINDNPPSFPVVRTRKISETLRPGSLITTVMANDVDADTQLEYRLNPANDYFEIEHLTGTIYLTKPLDFEVEPRFTLGIQAFDGIHFANLNLTFDVQDANDNAPMLKSLIEITVSPLTRPNSQIGKIIATDPDQGRAGEVFYELLTGKNLIRVERTTGIVTLLNMPFESTTHFATIKASDSGTPPLSTISTILLKPASKSVDDSPKFEKSFYTFVVSENFALHQTFGVLSTVNRTNELDYQYMIHDFKSEKQFSINRFGELSLKSPLDRETSREYRFQVNLTSLSHEFEPRSATVLVQISDINDNSPKIDPETSMKEIRLEERMKKGTILGRLFATDPDNAENGRIKYSIIAGNEPSLIQVNSNTGVVQFEHWDDSMLFESIEEIVKKNVTFLIEDEGLPPNWISYNVPLIFDTSTWSGSAPMFPIPVYHRYVLESLPKNAIILQVQAANRWGRQSSNWKYSISNHDEIFGIRVKSGEIVLLSEFDYEKRMSYEFKVQVTDLAQRSAVVSVHIHVIGVDEFAPIFTKETFRFQVPISARVGQRVGTIRATDADA</sequence>
<dbReference type="FunFam" id="2.60.40.60:FF:000007">
    <property type="entry name" value="Protocadherin alpha 2"/>
    <property type="match status" value="1"/>
</dbReference>
<feature type="domain" description="Cadherin" evidence="15">
    <location>
        <begin position="2269"/>
        <end position="2381"/>
    </location>
</feature>
<feature type="domain" description="Cadherin" evidence="15">
    <location>
        <begin position="462"/>
        <end position="545"/>
    </location>
</feature>
<feature type="domain" description="Cadherin" evidence="15">
    <location>
        <begin position="2382"/>
        <end position="2482"/>
    </location>
</feature>
<keyword evidence="9" id="KW-1133">Transmembrane helix</keyword>
<keyword evidence="3" id="KW-0245">EGF-like domain</keyword>
<feature type="domain" description="Cadherin" evidence="15">
    <location>
        <begin position="121"/>
        <end position="231"/>
    </location>
</feature>
<evidence type="ECO:0000256" key="7">
    <source>
        <dbReference type="ARBA" id="ARBA00022837"/>
    </source>
</evidence>
<dbReference type="GO" id="GO:0007163">
    <property type="term" value="P:establishment or maintenance of cell polarity"/>
    <property type="evidence" value="ECO:0007669"/>
    <property type="project" value="UniProtKB-ARBA"/>
</dbReference>
<dbReference type="PRINTS" id="PR00205">
    <property type="entry name" value="CADHERIN"/>
</dbReference>
<feature type="domain" description="Cadherin" evidence="15">
    <location>
        <begin position="1758"/>
        <end position="1865"/>
    </location>
</feature>